<proteinExistence type="predicted"/>
<dbReference type="AlphaFoldDB" id="A0A9D2AK30"/>
<sequence length="175" mass="20524">MPSATFNHLALEKRTRIRRALLQEFSNYSLEQAQVARIVKNAGIARGAFYKYFDSLTSAYVWLLNDVMNKLNIHYYSIDQHKADEFVMRVTELNQEVQGSEYRDLLVHHYQTNAGVLRESFMTNHRCNDLDHLTSKEWAVMILCHEAFRELLLKETADDDIVQRLRQSLFAILGR</sequence>
<evidence type="ECO:0000256" key="1">
    <source>
        <dbReference type="ARBA" id="ARBA00023125"/>
    </source>
</evidence>
<dbReference type="InterPro" id="IPR009057">
    <property type="entry name" value="Homeodomain-like_sf"/>
</dbReference>
<dbReference type="Pfam" id="PF00440">
    <property type="entry name" value="TetR_N"/>
    <property type="match status" value="1"/>
</dbReference>
<comment type="caution">
    <text evidence="4">The sequence shown here is derived from an EMBL/GenBank/DDBJ whole genome shotgun (WGS) entry which is preliminary data.</text>
</comment>
<dbReference type="GO" id="GO:0003677">
    <property type="term" value="F:DNA binding"/>
    <property type="evidence" value="ECO:0007669"/>
    <property type="project" value="UniProtKB-UniRule"/>
</dbReference>
<evidence type="ECO:0000313" key="5">
    <source>
        <dbReference type="Proteomes" id="UP000824231"/>
    </source>
</evidence>
<keyword evidence="1 2" id="KW-0238">DNA-binding</keyword>
<reference evidence="4" key="2">
    <citation type="submission" date="2021-04" db="EMBL/GenBank/DDBJ databases">
        <authorList>
            <person name="Gilroy R."/>
        </authorList>
    </citation>
    <scope>NUCLEOTIDE SEQUENCE</scope>
    <source>
        <strain evidence="4">ChiSxjej3B15-572</strain>
    </source>
</reference>
<reference evidence="4" key="1">
    <citation type="journal article" date="2021" name="PeerJ">
        <title>Extensive microbial diversity within the chicken gut microbiome revealed by metagenomics and culture.</title>
        <authorList>
            <person name="Gilroy R."/>
            <person name="Ravi A."/>
            <person name="Getino M."/>
            <person name="Pursley I."/>
            <person name="Horton D.L."/>
            <person name="Alikhan N.F."/>
            <person name="Baker D."/>
            <person name="Gharbi K."/>
            <person name="Hall N."/>
            <person name="Watson M."/>
            <person name="Adriaenssens E.M."/>
            <person name="Foster-Nyarko E."/>
            <person name="Jarju S."/>
            <person name="Secka A."/>
            <person name="Antonio M."/>
            <person name="Oren A."/>
            <person name="Chaudhuri R.R."/>
            <person name="La Ragione R."/>
            <person name="Hildebrand F."/>
            <person name="Pallen M.J."/>
        </authorList>
    </citation>
    <scope>NUCLEOTIDE SEQUENCE</scope>
    <source>
        <strain evidence="4">ChiSxjej3B15-572</strain>
    </source>
</reference>
<feature type="domain" description="HTH tetR-type" evidence="3">
    <location>
        <begin position="11"/>
        <end position="71"/>
    </location>
</feature>
<organism evidence="4 5">
    <name type="scientific">Candidatus Limosilactobacillus merdigallinarum</name>
    <dbReference type="NCBI Taxonomy" id="2838652"/>
    <lineage>
        <taxon>Bacteria</taxon>
        <taxon>Bacillati</taxon>
        <taxon>Bacillota</taxon>
        <taxon>Bacilli</taxon>
        <taxon>Lactobacillales</taxon>
        <taxon>Lactobacillaceae</taxon>
        <taxon>Limosilactobacillus</taxon>
    </lineage>
</organism>
<feature type="DNA-binding region" description="H-T-H motif" evidence="2">
    <location>
        <begin position="34"/>
        <end position="53"/>
    </location>
</feature>
<evidence type="ECO:0000313" key="4">
    <source>
        <dbReference type="EMBL" id="HIX35388.1"/>
    </source>
</evidence>
<name>A0A9D2AK30_9LACO</name>
<accession>A0A9D2AK30</accession>
<evidence type="ECO:0000256" key="2">
    <source>
        <dbReference type="PROSITE-ProRule" id="PRU00335"/>
    </source>
</evidence>
<evidence type="ECO:0000259" key="3">
    <source>
        <dbReference type="PROSITE" id="PS50977"/>
    </source>
</evidence>
<dbReference type="PROSITE" id="PS50977">
    <property type="entry name" value="HTH_TETR_2"/>
    <property type="match status" value="1"/>
</dbReference>
<dbReference type="InterPro" id="IPR001647">
    <property type="entry name" value="HTH_TetR"/>
</dbReference>
<dbReference type="Proteomes" id="UP000824231">
    <property type="component" value="Unassembled WGS sequence"/>
</dbReference>
<dbReference type="Gene3D" id="1.10.357.10">
    <property type="entry name" value="Tetracycline Repressor, domain 2"/>
    <property type="match status" value="1"/>
</dbReference>
<gene>
    <name evidence="4" type="ORF">H9856_03140</name>
</gene>
<dbReference type="EMBL" id="DXFH01000011">
    <property type="protein sequence ID" value="HIX35388.1"/>
    <property type="molecule type" value="Genomic_DNA"/>
</dbReference>
<dbReference type="SUPFAM" id="SSF46689">
    <property type="entry name" value="Homeodomain-like"/>
    <property type="match status" value="1"/>
</dbReference>
<protein>
    <submittedName>
        <fullName evidence="4">TetR/AcrR family transcriptional regulator</fullName>
    </submittedName>
</protein>